<gene>
    <name evidence="1" type="ORF">LR48_Vigan330s000200</name>
</gene>
<organism evidence="1 2">
    <name type="scientific">Phaseolus angularis</name>
    <name type="common">Azuki bean</name>
    <name type="synonym">Vigna angularis</name>
    <dbReference type="NCBI Taxonomy" id="3914"/>
    <lineage>
        <taxon>Eukaryota</taxon>
        <taxon>Viridiplantae</taxon>
        <taxon>Streptophyta</taxon>
        <taxon>Embryophyta</taxon>
        <taxon>Tracheophyta</taxon>
        <taxon>Spermatophyta</taxon>
        <taxon>Magnoliopsida</taxon>
        <taxon>eudicotyledons</taxon>
        <taxon>Gunneridae</taxon>
        <taxon>Pentapetalae</taxon>
        <taxon>rosids</taxon>
        <taxon>fabids</taxon>
        <taxon>Fabales</taxon>
        <taxon>Fabaceae</taxon>
        <taxon>Papilionoideae</taxon>
        <taxon>50 kb inversion clade</taxon>
        <taxon>NPAAA clade</taxon>
        <taxon>indigoferoid/millettioid clade</taxon>
        <taxon>Phaseoleae</taxon>
        <taxon>Vigna</taxon>
    </lineage>
</organism>
<evidence type="ECO:0000313" key="1">
    <source>
        <dbReference type="EMBL" id="KOM26888.1"/>
    </source>
</evidence>
<dbReference type="Gramene" id="KOM26888">
    <property type="protein sequence ID" value="KOM26888"/>
    <property type="gene ID" value="LR48_Vigan330s000200"/>
</dbReference>
<sequence>MRPSSTRIQHFPAGFEEGGCPAKRNGVTGCKSRIVQVAWKEREHAVAHENVPAASIIPTLQHTAMSTRQGEDVTAHGKEVAKRRSIHQLQLVVSKVKQSVEPPAADASSKLWSITAQRKLEAWARVFLAEARHTRTCILVWSSKAWIGGHKVQDSLVEQSSQGQFTQEGRQNILATTIGLPEHPGRVRGAGTGIGIQQFFGSCSRSYSYEKMKEDIRKEMTQEITKKVRAELYDEVANMVARQFQQHYEDYGNRPPPSPVAEHVVPPTGFKVNLVKEVKKDRDGIRKELKKCKMRSRKYRSAAADGVAVGNGSCGIWGLPATQEVVARVAGSTLKREGERPEATCGGLLGGGGGQNCSDGRERHRRQWSWWCLASPAKLRMRPILNYEFIQFLAFLVISSEVQELKGNQYAIGRNSPDLDLPEHKIIKRKSTTSIDECQVIEYLLKDTMLSDSY</sequence>
<evidence type="ECO:0000313" key="2">
    <source>
        <dbReference type="Proteomes" id="UP000053144"/>
    </source>
</evidence>
<dbReference type="PANTHER" id="PTHR33018:SF34">
    <property type="entry name" value="OS02G0472350 PROTEIN"/>
    <property type="match status" value="1"/>
</dbReference>
<dbReference type="EMBL" id="KQ258347">
    <property type="protein sequence ID" value="KOM26888.1"/>
    <property type="molecule type" value="Genomic_DNA"/>
</dbReference>
<accession>A0A0L9T8H7</accession>
<name>A0A0L9T8H7_PHAAN</name>
<dbReference type="PANTHER" id="PTHR33018">
    <property type="entry name" value="OS10G0338966 PROTEIN-RELATED"/>
    <property type="match status" value="1"/>
</dbReference>
<proteinExistence type="predicted"/>
<dbReference type="AlphaFoldDB" id="A0A0L9T8H7"/>
<dbReference type="Proteomes" id="UP000053144">
    <property type="component" value="Unassembled WGS sequence"/>
</dbReference>
<reference evidence="2" key="1">
    <citation type="journal article" date="2015" name="Proc. Natl. Acad. Sci. U.S.A.">
        <title>Genome sequencing of adzuki bean (Vigna angularis) provides insight into high starch and low fat accumulation and domestication.</title>
        <authorList>
            <person name="Yang K."/>
            <person name="Tian Z."/>
            <person name="Chen C."/>
            <person name="Luo L."/>
            <person name="Zhao B."/>
            <person name="Wang Z."/>
            <person name="Yu L."/>
            <person name="Li Y."/>
            <person name="Sun Y."/>
            <person name="Li W."/>
            <person name="Chen Y."/>
            <person name="Li Y."/>
            <person name="Zhang Y."/>
            <person name="Ai D."/>
            <person name="Zhao J."/>
            <person name="Shang C."/>
            <person name="Ma Y."/>
            <person name="Wu B."/>
            <person name="Wang M."/>
            <person name="Gao L."/>
            <person name="Sun D."/>
            <person name="Zhang P."/>
            <person name="Guo F."/>
            <person name="Wang W."/>
            <person name="Li Y."/>
            <person name="Wang J."/>
            <person name="Varshney R.K."/>
            <person name="Wang J."/>
            <person name="Ling H.Q."/>
            <person name="Wan P."/>
        </authorList>
    </citation>
    <scope>NUCLEOTIDE SEQUENCE</scope>
    <source>
        <strain evidence="2">cv. Jingnong 6</strain>
    </source>
</reference>
<protein>
    <submittedName>
        <fullName evidence="1">Uncharacterized protein</fullName>
    </submittedName>
</protein>